<dbReference type="AlphaFoldDB" id="H3GVV9"/>
<sequence length="379" mass="42061">MQAQKDLKHAVQRADLVMVVLDARDPQGSRSLSLEDGLVAKGQKKVLLVLNKVDLVSVETAQKWVAYLRRFHPTIPVRALNAKISDSSKKTRQEKGHKALYDRQQEISGMRDNGDVQPLRVFLDELANKADKPLSVAVVGYPNVGKSTLINSIKRKQMANVSTIPLSTKTAQEVHYGEKITLVDCPALDPEYSDESSAIMRHGFAGVFVEDPVPVVKSVIERGDAMNLMQTLQIPVFRSHEEFLSKLAIKRNMLRKGGDPDILMVARTFLQNLGKGVYSPSCLPPAKSKSRFEQPAWFKKLDLAKLSDAETLLYSSNPTGHKRVLIFKSAPVSHAAGDMTEYDLVMGELPENDGLTSEDEDEGDDADMGEEEEMDDDEE</sequence>
<dbReference type="PANTHER" id="PTHR11089">
    <property type="entry name" value="GTP-BINDING PROTEIN-RELATED"/>
    <property type="match status" value="1"/>
</dbReference>
<protein>
    <recommendedName>
        <fullName evidence="4">G domain-containing protein</fullName>
    </recommendedName>
</protein>
<reference evidence="6" key="1">
    <citation type="journal article" date="2006" name="Science">
        <title>Phytophthora genome sequences uncover evolutionary origins and mechanisms of pathogenesis.</title>
        <authorList>
            <person name="Tyler B.M."/>
            <person name="Tripathy S."/>
            <person name="Zhang X."/>
            <person name="Dehal P."/>
            <person name="Jiang R.H."/>
            <person name="Aerts A."/>
            <person name="Arredondo F.D."/>
            <person name="Baxter L."/>
            <person name="Bensasson D."/>
            <person name="Beynon J.L."/>
            <person name="Chapman J."/>
            <person name="Damasceno C.M."/>
            <person name="Dorrance A.E."/>
            <person name="Dou D."/>
            <person name="Dickerman A.W."/>
            <person name="Dubchak I.L."/>
            <person name="Garbelotto M."/>
            <person name="Gijzen M."/>
            <person name="Gordon S.G."/>
            <person name="Govers F."/>
            <person name="Grunwald N.J."/>
            <person name="Huang W."/>
            <person name="Ivors K.L."/>
            <person name="Jones R.W."/>
            <person name="Kamoun S."/>
            <person name="Krampis K."/>
            <person name="Lamour K.H."/>
            <person name="Lee M.K."/>
            <person name="McDonald W.H."/>
            <person name="Medina M."/>
            <person name="Meijer H.J."/>
            <person name="Nordberg E.K."/>
            <person name="Maclean D.J."/>
            <person name="Ospina-Giraldo M.D."/>
            <person name="Morris P.F."/>
            <person name="Phuntumart V."/>
            <person name="Putnam N.H."/>
            <person name="Rash S."/>
            <person name="Rose J.K."/>
            <person name="Sakihama Y."/>
            <person name="Salamov A.A."/>
            <person name="Savidor A."/>
            <person name="Scheuring C.F."/>
            <person name="Smith B.M."/>
            <person name="Sobral B.W."/>
            <person name="Terry A."/>
            <person name="Torto-Alalibo T.A."/>
            <person name="Win J."/>
            <person name="Xu Z."/>
            <person name="Zhang H."/>
            <person name="Grigoriev I.V."/>
            <person name="Rokhsar D.S."/>
            <person name="Boore J.L."/>
        </authorList>
    </citation>
    <scope>NUCLEOTIDE SEQUENCE [LARGE SCALE GENOMIC DNA]</scope>
    <source>
        <strain evidence="6">Pr102</strain>
    </source>
</reference>
<keyword evidence="1" id="KW-0547">Nucleotide-binding</keyword>
<dbReference type="STRING" id="164328.H3GVV9"/>
<dbReference type="Proteomes" id="UP000005238">
    <property type="component" value="Unassembled WGS sequence"/>
</dbReference>
<evidence type="ECO:0000256" key="3">
    <source>
        <dbReference type="SAM" id="MobiDB-lite"/>
    </source>
</evidence>
<dbReference type="GO" id="GO:0005525">
    <property type="term" value="F:GTP binding"/>
    <property type="evidence" value="ECO:0007669"/>
    <property type="project" value="UniProtKB-KW"/>
</dbReference>
<dbReference type="InterPro" id="IPR027417">
    <property type="entry name" value="P-loop_NTPase"/>
</dbReference>
<evidence type="ECO:0000313" key="6">
    <source>
        <dbReference type="Proteomes" id="UP000005238"/>
    </source>
</evidence>
<keyword evidence="6" id="KW-1185">Reference proteome</keyword>
<dbReference type="OMA" id="FKLDGLW"/>
<dbReference type="InterPro" id="IPR006073">
    <property type="entry name" value="GTP-bd"/>
</dbReference>
<dbReference type="Gene3D" id="1.10.1580.10">
    <property type="match status" value="1"/>
</dbReference>
<dbReference type="VEuPathDB" id="FungiDB:KRP23_12851"/>
<name>H3GVV9_PHYRM</name>
<dbReference type="Gene3D" id="3.40.50.300">
    <property type="entry name" value="P-loop containing nucleotide triphosphate hydrolases"/>
    <property type="match status" value="1"/>
</dbReference>
<evidence type="ECO:0000256" key="2">
    <source>
        <dbReference type="ARBA" id="ARBA00023134"/>
    </source>
</evidence>
<proteinExistence type="predicted"/>
<dbReference type="SUPFAM" id="SSF52540">
    <property type="entry name" value="P-loop containing nucleoside triphosphate hydrolases"/>
    <property type="match status" value="2"/>
</dbReference>
<dbReference type="eggNOG" id="KOG2484">
    <property type="taxonomic scope" value="Eukaryota"/>
</dbReference>
<dbReference type="InParanoid" id="H3GVV9"/>
<dbReference type="GO" id="GO:0005730">
    <property type="term" value="C:nucleolus"/>
    <property type="evidence" value="ECO:0000318"/>
    <property type="project" value="GO_Central"/>
</dbReference>
<dbReference type="EnsemblProtists" id="Phyra81543">
    <property type="protein sequence ID" value="Phyra81543"/>
    <property type="gene ID" value="Phyra81543"/>
</dbReference>
<evidence type="ECO:0000259" key="4">
    <source>
        <dbReference type="Pfam" id="PF01926"/>
    </source>
</evidence>
<evidence type="ECO:0000256" key="1">
    <source>
        <dbReference type="ARBA" id="ARBA00022741"/>
    </source>
</evidence>
<dbReference type="PANTHER" id="PTHR11089:SF30">
    <property type="entry name" value="GUANINE NUCLEOTIDE-BINDING PROTEIN-LIKE 3 HOMOLOG"/>
    <property type="match status" value="1"/>
</dbReference>
<dbReference type="EMBL" id="DS566057">
    <property type="status" value="NOT_ANNOTATED_CDS"/>
    <property type="molecule type" value="Genomic_DNA"/>
</dbReference>
<evidence type="ECO:0000313" key="5">
    <source>
        <dbReference type="EnsemblProtists" id="Phyra81543"/>
    </source>
</evidence>
<feature type="domain" description="G" evidence="4">
    <location>
        <begin position="136"/>
        <end position="196"/>
    </location>
</feature>
<organism evidence="5 6">
    <name type="scientific">Phytophthora ramorum</name>
    <name type="common">Sudden oak death agent</name>
    <dbReference type="NCBI Taxonomy" id="164328"/>
    <lineage>
        <taxon>Eukaryota</taxon>
        <taxon>Sar</taxon>
        <taxon>Stramenopiles</taxon>
        <taxon>Oomycota</taxon>
        <taxon>Peronosporomycetes</taxon>
        <taxon>Peronosporales</taxon>
        <taxon>Peronosporaceae</taxon>
        <taxon>Phytophthora</taxon>
    </lineage>
</organism>
<feature type="compositionally biased region" description="Acidic residues" evidence="3">
    <location>
        <begin position="356"/>
        <end position="379"/>
    </location>
</feature>
<reference evidence="5" key="2">
    <citation type="submission" date="2015-06" db="UniProtKB">
        <authorList>
            <consortium name="EnsemblProtists"/>
        </authorList>
    </citation>
    <scope>IDENTIFICATION</scope>
    <source>
        <strain evidence="5">Pr102</strain>
    </source>
</reference>
<keyword evidence="2" id="KW-0342">GTP-binding</keyword>
<dbReference type="InterPro" id="IPR023179">
    <property type="entry name" value="GTP-bd_ortho_bundle_sf"/>
</dbReference>
<dbReference type="VEuPathDB" id="FungiDB:KRP22_3854"/>
<feature type="region of interest" description="Disordered" evidence="3">
    <location>
        <begin position="346"/>
        <end position="379"/>
    </location>
</feature>
<dbReference type="HOGENOM" id="CLU_011106_6_0_1"/>
<dbReference type="Pfam" id="PF01926">
    <property type="entry name" value="MMR_HSR1"/>
    <property type="match status" value="1"/>
</dbReference>
<dbReference type="InterPro" id="IPR050755">
    <property type="entry name" value="TRAFAC_YlqF/YawG_RiboMat"/>
</dbReference>
<accession>H3GVV9</accession>
<dbReference type="FunFam" id="3.40.50.300:FF:003288">
    <property type="entry name" value="Nucleolar GTPase"/>
    <property type="match status" value="1"/>
</dbReference>